<dbReference type="Proteomes" id="UP000245396">
    <property type="component" value="Unassembled WGS sequence"/>
</dbReference>
<protein>
    <submittedName>
        <fullName evidence="1">Uncharacterized protein</fullName>
    </submittedName>
</protein>
<dbReference type="AlphaFoldDB" id="A0A316CA37"/>
<proteinExistence type="predicted"/>
<evidence type="ECO:0000313" key="1">
    <source>
        <dbReference type="EMBL" id="PWJ86530.1"/>
    </source>
</evidence>
<gene>
    <name evidence="1" type="ORF">C7441_101411</name>
</gene>
<accession>A0A316CA37</accession>
<sequence length="38" mass="4059">MKRDLVAPWLATRDPRTPVIAKAMAVVVAACALPPIDT</sequence>
<reference evidence="1 2" key="1">
    <citation type="submission" date="2018-05" db="EMBL/GenBank/DDBJ databases">
        <title>Genomic Encyclopedia of Type Strains, Phase IV (KMG-IV): sequencing the most valuable type-strain genomes for metagenomic binning, comparative biology and taxonomic classification.</title>
        <authorList>
            <person name="Goeker M."/>
        </authorList>
    </citation>
    <scope>NUCLEOTIDE SEQUENCE [LARGE SCALE GENOMIC DNA]</scope>
    <source>
        <strain evidence="1 2">DSM 6986</strain>
    </source>
</reference>
<name>A0A316CA37_PSESE</name>
<evidence type="ECO:0000313" key="2">
    <source>
        <dbReference type="Proteomes" id="UP000245396"/>
    </source>
</evidence>
<keyword evidence="2" id="KW-1185">Reference proteome</keyword>
<comment type="caution">
    <text evidence="1">The sequence shown here is derived from an EMBL/GenBank/DDBJ whole genome shotgun (WGS) entry which is preliminary data.</text>
</comment>
<organism evidence="1 2">
    <name type="scientific">Pseudaminobacter salicylatoxidans</name>
    <dbReference type="NCBI Taxonomy" id="93369"/>
    <lineage>
        <taxon>Bacteria</taxon>
        <taxon>Pseudomonadati</taxon>
        <taxon>Pseudomonadota</taxon>
        <taxon>Alphaproteobacteria</taxon>
        <taxon>Hyphomicrobiales</taxon>
        <taxon>Phyllobacteriaceae</taxon>
        <taxon>Pseudaminobacter</taxon>
    </lineage>
</organism>
<dbReference type="EMBL" id="QGGG01000001">
    <property type="protein sequence ID" value="PWJ86530.1"/>
    <property type="molecule type" value="Genomic_DNA"/>
</dbReference>